<evidence type="ECO:0000313" key="1">
    <source>
        <dbReference type="EMBL" id="GES37939.1"/>
    </source>
</evidence>
<accession>A0ABQ0YMY8</accession>
<organism evidence="1 2">
    <name type="scientific">Rhodococcus aetherivorans</name>
    <dbReference type="NCBI Taxonomy" id="191292"/>
    <lineage>
        <taxon>Bacteria</taxon>
        <taxon>Bacillati</taxon>
        <taxon>Actinomycetota</taxon>
        <taxon>Actinomycetes</taxon>
        <taxon>Mycobacteriales</taxon>
        <taxon>Nocardiaceae</taxon>
        <taxon>Rhodococcus</taxon>
    </lineage>
</organism>
<reference evidence="1 2" key="1">
    <citation type="journal article" date="2018" name="Biodegradation">
        <title>1,4-Dioxane degradation characteristics of Rhodococcus aetherivorans JCM 14343.</title>
        <authorList>
            <person name="Inoue D."/>
            <person name="Tsunoda T."/>
            <person name="Yamamoto N."/>
            <person name="Ike M."/>
            <person name="Sei K."/>
        </authorList>
    </citation>
    <scope>NUCLEOTIDE SEQUENCE [LARGE SCALE GENOMIC DNA]</scope>
    <source>
        <strain evidence="1 2">JCM 14343</strain>
    </source>
</reference>
<comment type="caution">
    <text evidence="1">The sequence shown here is derived from an EMBL/GenBank/DDBJ whole genome shotgun (WGS) entry which is preliminary data.</text>
</comment>
<protein>
    <submittedName>
        <fullName evidence="1">Uncharacterized protein</fullName>
    </submittedName>
</protein>
<keyword evidence="2" id="KW-1185">Reference proteome</keyword>
<gene>
    <name evidence="1" type="ORF">RAJCM14343_3199</name>
</gene>
<proteinExistence type="predicted"/>
<evidence type="ECO:0000313" key="2">
    <source>
        <dbReference type="Proteomes" id="UP000325466"/>
    </source>
</evidence>
<dbReference type="Proteomes" id="UP000325466">
    <property type="component" value="Unassembled WGS sequence"/>
</dbReference>
<name>A0ABQ0YMY8_9NOCA</name>
<dbReference type="EMBL" id="BLAH01000089">
    <property type="protein sequence ID" value="GES37939.1"/>
    <property type="molecule type" value="Genomic_DNA"/>
</dbReference>
<sequence>MVAVPDLRAMLPNIDEKTYRAAKELVERAPRLSQEQLDSIQAVLAGGDRR</sequence>